<protein>
    <recommendedName>
        <fullName evidence="12">CAAX prenyl protease 2</fullName>
        <ecNumber evidence="11">3.4.26.1</ecNumber>
    </recommendedName>
    <alternativeName>
        <fullName evidence="9">Farnesylated proteins-converting enzyme 2</fullName>
    </alternativeName>
</protein>
<keyword evidence="16" id="KW-1185">Reference proteome</keyword>
<dbReference type="InterPro" id="IPR039731">
    <property type="entry name" value="Rce1"/>
</dbReference>
<evidence type="ECO:0000256" key="3">
    <source>
        <dbReference type="ARBA" id="ARBA00022670"/>
    </source>
</evidence>
<evidence type="ECO:0000259" key="14">
    <source>
        <dbReference type="Pfam" id="PF02517"/>
    </source>
</evidence>
<sequence>MNYDLYETKASSCPTFLEMIGFSSYQIIAATLQPLLLSIILFLGPIVQYTIEGRNILNPSFWMDKDVILTVRALVIAPITEEIVYRGCMFPLLYSAFGTTAILLCPLLFGLAHLHHFFEWFKDEDNFLTFKIAMTTLKRTVLEVCIHTCITFIFGIYSTFLFWRTSNIISPIVCHVFCNGIGPPPIHRISSTRGSSCIIYAYIIGLVMFILLLLPLTNMYNT</sequence>
<evidence type="ECO:0000313" key="15">
    <source>
        <dbReference type="EMBL" id="KAI6648470.1"/>
    </source>
</evidence>
<keyword evidence="6" id="KW-0256">Endoplasmic reticulum</keyword>
<reference evidence="15 16" key="1">
    <citation type="journal article" date="2023" name="BMC Biol.">
        <title>The compact genome of the sponge Oopsacas minuta (Hexactinellida) is lacking key metazoan core genes.</title>
        <authorList>
            <person name="Santini S."/>
            <person name="Schenkelaars Q."/>
            <person name="Jourda C."/>
            <person name="Duchesne M."/>
            <person name="Belahbib H."/>
            <person name="Rocher C."/>
            <person name="Selva M."/>
            <person name="Riesgo A."/>
            <person name="Vervoort M."/>
            <person name="Leys S.P."/>
            <person name="Kodjabachian L."/>
            <person name="Le Bivic A."/>
            <person name="Borchiellini C."/>
            <person name="Claverie J.M."/>
            <person name="Renard E."/>
        </authorList>
    </citation>
    <scope>NUCLEOTIDE SEQUENCE [LARGE SCALE GENOMIC DNA]</scope>
    <source>
        <strain evidence="15">SPO-2</strain>
    </source>
</reference>
<feature type="transmembrane region" description="Helical" evidence="13">
    <location>
        <begin position="141"/>
        <end position="163"/>
    </location>
</feature>
<dbReference type="EMBL" id="JAKMXF010000330">
    <property type="protein sequence ID" value="KAI6648470.1"/>
    <property type="molecule type" value="Genomic_DNA"/>
</dbReference>
<dbReference type="GO" id="GO:0071586">
    <property type="term" value="P:CAAX-box protein processing"/>
    <property type="evidence" value="ECO:0007669"/>
    <property type="project" value="InterPro"/>
</dbReference>
<dbReference type="AlphaFoldDB" id="A0AAV7JJA0"/>
<comment type="similarity">
    <text evidence="2">Belongs to the peptidase U48 family.</text>
</comment>
<evidence type="ECO:0000256" key="9">
    <source>
        <dbReference type="ARBA" id="ARBA00032607"/>
    </source>
</evidence>
<keyword evidence="4 13" id="KW-0812">Transmembrane</keyword>
<keyword evidence="8 13" id="KW-0472">Membrane</keyword>
<feature type="transmembrane region" description="Helical" evidence="13">
    <location>
        <begin position="197"/>
        <end position="216"/>
    </location>
</feature>
<dbReference type="GO" id="GO:0005789">
    <property type="term" value="C:endoplasmic reticulum membrane"/>
    <property type="evidence" value="ECO:0007669"/>
    <property type="project" value="UniProtKB-SubCell"/>
</dbReference>
<dbReference type="GO" id="GO:0004222">
    <property type="term" value="F:metalloendopeptidase activity"/>
    <property type="evidence" value="ECO:0007669"/>
    <property type="project" value="InterPro"/>
</dbReference>
<evidence type="ECO:0000256" key="6">
    <source>
        <dbReference type="ARBA" id="ARBA00022824"/>
    </source>
</evidence>
<accession>A0AAV7JJA0</accession>
<evidence type="ECO:0000313" key="16">
    <source>
        <dbReference type="Proteomes" id="UP001165289"/>
    </source>
</evidence>
<evidence type="ECO:0000256" key="12">
    <source>
        <dbReference type="ARBA" id="ARBA00049763"/>
    </source>
</evidence>
<dbReference type="InterPro" id="IPR003675">
    <property type="entry name" value="Rce1/LyrA-like_dom"/>
</dbReference>
<evidence type="ECO:0000256" key="7">
    <source>
        <dbReference type="ARBA" id="ARBA00022989"/>
    </source>
</evidence>
<comment type="catalytic activity">
    <reaction evidence="10">
        <text>Hydrolyzes the peptide bond -P2-(S-farnesyl or geranylgeranyl)C-P1'-P2'-P3'-COOH where P1' and P2' are amino acids with aliphatic sidechains and P3' is any C-terminal residue.</text>
        <dbReference type="EC" id="3.4.26.1"/>
    </reaction>
</comment>
<evidence type="ECO:0000256" key="1">
    <source>
        <dbReference type="ARBA" id="ARBA00004477"/>
    </source>
</evidence>
<dbReference type="PANTHER" id="PTHR13046">
    <property type="entry name" value="PROTEASE U48 CAAX PRENYL PROTEASE RCE1"/>
    <property type="match status" value="1"/>
</dbReference>
<organism evidence="15 16">
    <name type="scientific">Oopsacas minuta</name>
    <dbReference type="NCBI Taxonomy" id="111878"/>
    <lineage>
        <taxon>Eukaryota</taxon>
        <taxon>Metazoa</taxon>
        <taxon>Porifera</taxon>
        <taxon>Hexactinellida</taxon>
        <taxon>Hexasterophora</taxon>
        <taxon>Lyssacinosida</taxon>
        <taxon>Leucopsacidae</taxon>
        <taxon>Oopsacas</taxon>
    </lineage>
</organism>
<evidence type="ECO:0000256" key="8">
    <source>
        <dbReference type="ARBA" id="ARBA00023136"/>
    </source>
</evidence>
<keyword evidence="3 15" id="KW-0645">Protease</keyword>
<dbReference type="Pfam" id="PF02517">
    <property type="entry name" value="Rce1-like"/>
    <property type="match status" value="1"/>
</dbReference>
<evidence type="ECO:0000256" key="4">
    <source>
        <dbReference type="ARBA" id="ARBA00022692"/>
    </source>
</evidence>
<evidence type="ECO:0000256" key="10">
    <source>
        <dbReference type="ARBA" id="ARBA00047280"/>
    </source>
</evidence>
<comment type="caution">
    <text evidence="15">The sequence shown here is derived from an EMBL/GenBank/DDBJ whole genome shotgun (WGS) entry which is preliminary data.</text>
</comment>
<dbReference type="EC" id="3.4.26.1" evidence="11"/>
<proteinExistence type="inferred from homology"/>
<evidence type="ECO:0000256" key="2">
    <source>
        <dbReference type="ARBA" id="ARBA00006897"/>
    </source>
</evidence>
<evidence type="ECO:0000256" key="5">
    <source>
        <dbReference type="ARBA" id="ARBA00022801"/>
    </source>
</evidence>
<comment type="subcellular location">
    <subcellularLocation>
        <location evidence="1">Endoplasmic reticulum membrane</location>
        <topology evidence="1">Multi-pass membrane protein</topology>
    </subcellularLocation>
</comment>
<feature type="transmembrane region" description="Helical" evidence="13">
    <location>
        <begin position="27"/>
        <end position="47"/>
    </location>
</feature>
<evidence type="ECO:0000256" key="13">
    <source>
        <dbReference type="SAM" id="Phobius"/>
    </source>
</evidence>
<feature type="domain" description="CAAX prenyl protease 2/Lysostaphin resistance protein A-like" evidence="14">
    <location>
        <begin position="67"/>
        <end position="180"/>
    </location>
</feature>
<dbReference type="PANTHER" id="PTHR13046:SF0">
    <property type="entry name" value="CAAX PRENYL PROTEASE 2"/>
    <property type="match status" value="1"/>
</dbReference>
<keyword evidence="7 13" id="KW-1133">Transmembrane helix</keyword>
<gene>
    <name evidence="15" type="ORF">LOD99_8102</name>
</gene>
<evidence type="ECO:0000256" key="11">
    <source>
        <dbReference type="ARBA" id="ARBA00049729"/>
    </source>
</evidence>
<name>A0AAV7JJA0_9METZ</name>
<feature type="transmembrane region" description="Helical" evidence="13">
    <location>
        <begin position="92"/>
        <end position="114"/>
    </location>
</feature>
<dbReference type="Proteomes" id="UP001165289">
    <property type="component" value="Unassembled WGS sequence"/>
</dbReference>
<keyword evidence="5" id="KW-0378">Hydrolase</keyword>